<dbReference type="GO" id="GO:0046872">
    <property type="term" value="F:metal ion binding"/>
    <property type="evidence" value="ECO:0007669"/>
    <property type="project" value="UniProtKB-KW"/>
</dbReference>
<dbReference type="AlphaFoldDB" id="F4QGT8"/>
<dbReference type="CDD" id="cd06251">
    <property type="entry name" value="M14_ASTE_ASPA-like"/>
    <property type="match status" value="1"/>
</dbReference>
<dbReference type="InterPro" id="IPR043795">
    <property type="entry name" value="N-alpha-Ac-DABA-like"/>
</dbReference>
<evidence type="ECO:0000256" key="2">
    <source>
        <dbReference type="ARBA" id="ARBA00022723"/>
    </source>
</evidence>
<keyword evidence="3" id="KW-0378">Hydrolase</keyword>
<dbReference type="EMBL" id="GL883077">
    <property type="protein sequence ID" value="EGF92540.1"/>
    <property type="molecule type" value="Genomic_DNA"/>
</dbReference>
<dbReference type="HOGENOM" id="CLU_035605_0_2_5"/>
<evidence type="ECO:0000256" key="5">
    <source>
        <dbReference type="SAM" id="SignalP"/>
    </source>
</evidence>
<organism evidence="7 8">
    <name type="scientific">Asticcacaulis biprosthecium C19</name>
    <dbReference type="NCBI Taxonomy" id="715226"/>
    <lineage>
        <taxon>Bacteria</taxon>
        <taxon>Pseudomonadati</taxon>
        <taxon>Pseudomonadota</taxon>
        <taxon>Alphaproteobacteria</taxon>
        <taxon>Caulobacterales</taxon>
        <taxon>Caulobacteraceae</taxon>
        <taxon>Asticcacaulis</taxon>
    </lineage>
</organism>
<evidence type="ECO:0000256" key="4">
    <source>
        <dbReference type="ARBA" id="ARBA00022833"/>
    </source>
</evidence>
<dbReference type="STRING" id="715226.ABI_09770"/>
<evidence type="ECO:0000259" key="6">
    <source>
        <dbReference type="Pfam" id="PF24827"/>
    </source>
</evidence>
<dbReference type="RefSeq" id="WP_006271718.1">
    <property type="nucleotide sequence ID" value="NZ_GL883077.1"/>
</dbReference>
<accession>F4QGT8</accession>
<keyword evidence="4" id="KW-0862">Zinc</keyword>
<sequence>MKPLPRLVAPRLVAAGLTAAALLAATACPAATLYTGDRIDGARVIEKLDAADLPVGRTKLWFRAQDNPTGQAWYVPVVVVKGEKPGPNFLLTAGIHGDELNGIAVLQRLTQDLDPKSLSGTVVTVPGLNTPGLLHSTRTYTSSHGGAGGNLNRLIPSDPDAVAGDTDAATRFAARLWSQLFMGNADFAVDLHTQSRGGTYSAFVFAQTRAARHLGDLLRPDVIHMDPGIEGAVENMLNGVEIPAVTYELGTAETWDEAYIGRALTGVRNVMIDAGMLNGQVSTTGPAPFIGNESYEVKSPHGGWAHTRVKLNQDVKAGDEVAVITNAFGDVTATLKAPVDGRVIVVPIDPRTDVGENVVRILRWNDALPCKTDGCPATVDMVKDN</sequence>
<dbReference type="OrthoDB" id="9782876at2"/>
<proteinExistence type="predicted"/>
<dbReference type="PANTHER" id="PTHR37326:SF1">
    <property type="entry name" value="BLL3975 PROTEIN"/>
    <property type="match status" value="1"/>
</dbReference>
<dbReference type="InterPro" id="IPR053138">
    <property type="entry name" value="N-alpha-Ac-DABA_deacetylase"/>
</dbReference>
<feature type="signal peptide" evidence="5">
    <location>
        <begin position="1"/>
        <end position="30"/>
    </location>
</feature>
<evidence type="ECO:0000313" key="8">
    <source>
        <dbReference type="Proteomes" id="UP000006512"/>
    </source>
</evidence>
<evidence type="ECO:0000256" key="1">
    <source>
        <dbReference type="ARBA" id="ARBA00001947"/>
    </source>
</evidence>
<protein>
    <submittedName>
        <fullName evidence="7">Succinylglutamate desuccinylase / Aspartoacylase family protein</fullName>
    </submittedName>
</protein>
<dbReference type="PANTHER" id="PTHR37326">
    <property type="entry name" value="BLL3975 PROTEIN"/>
    <property type="match status" value="1"/>
</dbReference>
<dbReference type="eggNOG" id="COG3608">
    <property type="taxonomic scope" value="Bacteria"/>
</dbReference>
<dbReference type="GO" id="GO:0016811">
    <property type="term" value="F:hydrolase activity, acting on carbon-nitrogen (but not peptide) bonds, in linear amides"/>
    <property type="evidence" value="ECO:0007669"/>
    <property type="project" value="InterPro"/>
</dbReference>
<dbReference type="Proteomes" id="UP000006512">
    <property type="component" value="Unassembled WGS sequence"/>
</dbReference>
<feature type="domain" description="Succinylglutamate desuccinylase/Aspartoacylase catalytic" evidence="6">
    <location>
        <begin position="85"/>
        <end position="271"/>
    </location>
</feature>
<keyword evidence="2" id="KW-0479">Metal-binding</keyword>
<evidence type="ECO:0000256" key="3">
    <source>
        <dbReference type="ARBA" id="ARBA00022801"/>
    </source>
</evidence>
<dbReference type="SUPFAM" id="SSF53187">
    <property type="entry name" value="Zn-dependent exopeptidases"/>
    <property type="match status" value="1"/>
</dbReference>
<reference evidence="8" key="1">
    <citation type="submission" date="2011-03" db="EMBL/GenBank/DDBJ databases">
        <title>Draft genome sequence of Brevundimonas diminuta.</title>
        <authorList>
            <person name="Brown P.J.B."/>
            <person name="Buechlein A."/>
            <person name="Hemmerich C."/>
            <person name="Brun Y.V."/>
        </authorList>
    </citation>
    <scope>NUCLEOTIDE SEQUENCE [LARGE SCALE GENOMIC DNA]</scope>
    <source>
        <strain evidence="8">C19</strain>
    </source>
</reference>
<evidence type="ECO:0000313" key="7">
    <source>
        <dbReference type="EMBL" id="EGF92540.1"/>
    </source>
</evidence>
<gene>
    <name evidence="7" type="ORF">ABI_09770</name>
</gene>
<dbReference type="Pfam" id="PF24827">
    <property type="entry name" value="AstE_AspA_cat"/>
    <property type="match status" value="1"/>
</dbReference>
<comment type="cofactor">
    <cofactor evidence="1">
        <name>Zn(2+)</name>
        <dbReference type="ChEBI" id="CHEBI:29105"/>
    </cofactor>
</comment>
<feature type="chain" id="PRO_5003314071" evidence="5">
    <location>
        <begin position="31"/>
        <end position="385"/>
    </location>
</feature>
<name>F4QGT8_9CAUL</name>
<dbReference type="GO" id="GO:0016788">
    <property type="term" value="F:hydrolase activity, acting on ester bonds"/>
    <property type="evidence" value="ECO:0007669"/>
    <property type="project" value="InterPro"/>
</dbReference>
<dbReference type="PIRSF" id="PIRSF039012">
    <property type="entry name" value="ASP"/>
    <property type="match status" value="1"/>
</dbReference>
<dbReference type="InterPro" id="IPR055438">
    <property type="entry name" value="AstE_AspA_cat"/>
</dbReference>
<keyword evidence="8" id="KW-1185">Reference proteome</keyword>
<dbReference type="Gene3D" id="3.40.630.10">
    <property type="entry name" value="Zn peptidases"/>
    <property type="match status" value="1"/>
</dbReference>
<dbReference type="PROSITE" id="PS51257">
    <property type="entry name" value="PROKAR_LIPOPROTEIN"/>
    <property type="match status" value="1"/>
</dbReference>
<keyword evidence="5" id="KW-0732">Signal</keyword>